<organism evidence="7 8">
    <name type="scientific">Paraclostridium bifermentans</name>
    <name type="common">Clostridium bifermentans</name>
    <dbReference type="NCBI Taxonomy" id="1490"/>
    <lineage>
        <taxon>Bacteria</taxon>
        <taxon>Bacillati</taxon>
        <taxon>Bacillota</taxon>
        <taxon>Clostridia</taxon>
        <taxon>Peptostreptococcales</taxon>
        <taxon>Peptostreptococcaceae</taxon>
        <taxon>Paraclostridium</taxon>
    </lineage>
</organism>
<protein>
    <recommendedName>
        <fullName evidence="4 5">Flagellar hook-basal body complex protein FliE</fullName>
    </recommendedName>
</protein>
<gene>
    <name evidence="4 7" type="primary">fliE</name>
    <name evidence="7" type="ORF">D4A35_15120</name>
    <name evidence="6" type="ORF">HF875_01690</name>
</gene>
<dbReference type="HAMAP" id="MF_00724">
    <property type="entry name" value="FliE"/>
    <property type="match status" value="1"/>
</dbReference>
<dbReference type="Pfam" id="PF02049">
    <property type="entry name" value="FliE"/>
    <property type="match status" value="1"/>
</dbReference>
<evidence type="ECO:0000256" key="2">
    <source>
        <dbReference type="ARBA" id="ARBA00009272"/>
    </source>
</evidence>
<evidence type="ECO:0000256" key="3">
    <source>
        <dbReference type="ARBA" id="ARBA00023143"/>
    </source>
</evidence>
<evidence type="ECO:0000313" key="9">
    <source>
        <dbReference type="Proteomes" id="UP000573963"/>
    </source>
</evidence>
<dbReference type="PRINTS" id="PR01006">
    <property type="entry name" value="FLGHOOKFLIE"/>
</dbReference>
<dbReference type="Proteomes" id="UP000573963">
    <property type="component" value="Unassembled WGS sequence"/>
</dbReference>
<sequence>MSGISTINAINNIATNNNLLTGASNTGKVEKENNFGDVIKEALDKVNDKQVQSNQKIQGLIKGENVSMHDVMLSAQEAQLSMQLMIEVRNKIYEAYQELNRVQL</sequence>
<evidence type="ECO:0000313" key="7">
    <source>
        <dbReference type="EMBL" id="QEZ70159.1"/>
    </source>
</evidence>
<dbReference type="PANTHER" id="PTHR34653">
    <property type="match status" value="1"/>
</dbReference>
<dbReference type="NCBIfam" id="TIGR00205">
    <property type="entry name" value="fliE"/>
    <property type="match status" value="1"/>
</dbReference>
<dbReference type="EMBL" id="JABAFD010000001">
    <property type="protein sequence ID" value="NME08209.1"/>
    <property type="molecule type" value="Genomic_DNA"/>
</dbReference>
<dbReference type="PANTHER" id="PTHR34653:SF1">
    <property type="entry name" value="FLAGELLAR HOOK-BASAL BODY COMPLEX PROTEIN FLIE"/>
    <property type="match status" value="1"/>
</dbReference>
<dbReference type="EMBL" id="CP032452">
    <property type="protein sequence ID" value="QEZ70159.1"/>
    <property type="molecule type" value="Genomic_DNA"/>
</dbReference>
<keyword evidence="7" id="KW-0282">Flagellum</keyword>
<proteinExistence type="inferred from homology"/>
<dbReference type="Proteomes" id="UP000326961">
    <property type="component" value="Chromosome"/>
</dbReference>
<evidence type="ECO:0000313" key="6">
    <source>
        <dbReference type="EMBL" id="NME08209.1"/>
    </source>
</evidence>
<reference evidence="7 8" key="1">
    <citation type="submission" date="2018-09" db="EMBL/GenBank/DDBJ databases">
        <title>A clostridial neurotoxin that targets Anopheles mosquitoes.</title>
        <authorList>
            <person name="Contreras E."/>
            <person name="Masuyer G."/>
            <person name="Qureshi N."/>
            <person name="Chawla S."/>
            <person name="Lim H.L."/>
            <person name="Chen J."/>
            <person name="Stenmark P."/>
            <person name="Gill S."/>
        </authorList>
    </citation>
    <scope>NUCLEOTIDE SEQUENCE [LARGE SCALE GENOMIC DNA]</scope>
    <source>
        <strain evidence="7 8">Cbm</strain>
    </source>
</reference>
<accession>A0A5P3XIF1</accession>
<name>A0A5P3XIF1_PARBF</name>
<keyword evidence="3 4" id="KW-0975">Bacterial flagellum</keyword>
<dbReference type="GO" id="GO:0003774">
    <property type="term" value="F:cytoskeletal motor activity"/>
    <property type="evidence" value="ECO:0007669"/>
    <property type="project" value="InterPro"/>
</dbReference>
<evidence type="ECO:0000256" key="5">
    <source>
        <dbReference type="NCBIfam" id="TIGR00205"/>
    </source>
</evidence>
<evidence type="ECO:0000256" key="1">
    <source>
        <dbReference type="ARBA" id="ARBA00004117"/>
    </source>
</evidence>
<dbReference type="GO" id="GO:0005198">
    <property type="term" value="F:structural molecule activity"/>
    <property type="evidence" value="ECO:0007669"/>
    <property type="project" value="UniProtKB-UniRule"/>
</dbReference>
<evidence type="ECO:0000313" key="8">
    <source>
        <dbReference type="Proteomes" id="UP000326961"/>
    </source>
</evidence>
<dbReference type="AlphaFoldDB" id="A0A5P3XIF1"/>
<dbReference type="RefSeq" id="WP_025162508.1">
    <property type="nucleotide sequence ID" value="NZ_CAJMJR010000025.1"/>
</dbReference>
<keyword evidence="7" id="KW-0969">Cilium</keyword>
<evidence type="ECO:0000256" key="4">
    <source>
        <dbReference type="HAMAP-Rule" id="MF_00724"/>
    </source>
</evidence>
<reference evidence="6 9" key="2">
    <citation type="submission" date="2020-04" db="EMBL/GenBank/DDBJ databases">
        <authorList>
            <person name="Hitch T.C.A."/>
            <person name="Wylensek D."/>
            <person name="Clavel T."/>
        </authorList>
    </citation>
    <scope>NUCLEOTIDE SEQUENCE [LARGE SCALE GENOMIC DNA]</scope>
    <source>
        <strain evidence="6 9">Med78_4-601-WT-2</strain>
    </source>
</reference>
<dbReference type="GO" id="GO:0009425">
    <property type="term" value="C:bacterial-type flagellum basal body"/>
    <property type="evidence" value="ECO:0007669"/>
    <property type="project" value="UniProtKB-SubCell"/>
</dbReference>
<dbReference type="GO" id="GO:0071973">
    <property type="term" value="P:bacterial-type flagellum-dependent cell motility"/>
    <property type="evidence" value="ECO:0007669"/>
    <property type="project" value="InterPro"/>
</dbReference>
<keyword evidence="7" id="KW-0966">Cell projection</keyword>
<dbReference type="InterPro" id="IPR001624">
    <property type="entry name" value="FliE"/>
</dbReference>
<comment type="subcellular location">
    <subcellularLocation>
        <location evidence="1 4">Bacterial flagellum basal body</location>
    </subcellularLocation>
</comment>
<comment type="similarity">
    <text evidence="2 4">Belongs to the FliE family.</text>
</comment>